<dbReference type="Proteomes" id="UP000801428">
    <property type="component" value="Unassembled WGS sequence"/>
</dbReference>
<feature type="region of interest" description="Disordered" evidence="1">
    <location>
        <begin position="1"/>
        <end position="33"/>
    </location>
</feature>
<comment type="caution">
    <text evidence="3">The sequence shown here is derived from an EMBL/GenBank/DDBJ whole genome shotgun (WGS) entry which is preliminary data.</text>
</comment>
<dbReference type="InterPro" id="IPR044862">
    <property type="entry name" value="Pro_4_hyd_alph_FE2OG_OXY"/>
</dbReference>
<proteinExistence type="predicted"/>
<reference evidence="3" key="1">
    <citation type="submission" date="2019-04" db="EMBL/GenBank/DDBJ databases">
        <title>Sequencing of skin fungus with MAO and IRED activity.</title>
        <authorList>
            <person name="Marsaioli A.J."/>
            <person name="Bonatto J.M.C."/>
            <person name="Reis Junior O."/>
        </authorList>
    </citation>
    <scope>NUCLEOTIDE SEQUENCE</scope>
    <source>
        <strain evidence="3">30M1</strain>
    </source>
</reference>
<dbReference type="OrthoDB" id="27483at2759"/>
<evidence type="ECO:0000256" key="1">
    <source>
        <dbReference type="SAM" id="MobiDB-lite"/>
    </source>
</evidence>
<protein>
    <recommendedName>
        <fullName evidence="2">Prolyl 4-hydroxylase alpha subunit Fe(2+) 2OG dioxygenase domain-containing protein</fullName>
    </recommendedName>
</protein>
<gene>
    <name evidence="3" type="ORF">E8E13_011285</name>
</gene>
<feature type="compositionally biased region" description="Acidic residues" evidence="1">
    <location>
        <begin position="22"/>
        <end position="33"/>
    </location>
</feature>
<feature type="domain" description="Prolyl 4-hydroxylase alpha subunit Fe(2+) 2OG dioxygenase" evidence="2">
    <location>
        <begin position="160"/>
        <end position="247"/>
    </location>
</feature>
<accession>A0A9P4TP43</accession>
<name>A0A9P4TP43_CURKU</name>
<dbReference type="PANTHER" id="PTHR33099:SF7">
    <property type="entry name" value="MYND-TYPE DOMAIN-CONTAINING PROTEIN"/>
    <property type="match status" value="1"/>
</dbReference>
<dbReference type="EMBL" id="SWKU01000002">
    <property type="protein sequence ID" value="KAF3009974.1"/>
    <property type="molecule type" value="Genomic_DNA"/>
</dbReference>
<evidence type="ECO:0000259" key="2">
    <source>
        <dbReference type="Pfam" id="PF13640"/>
    </source>
</evidence>
<organism evidence="3 4">
    <name type="scientific">Curvularia kusanoi</name>
    <name type="common">Cochliobolus kusanoi</name>
    <dbReference type="NCBI Taxonomy" id="90978"/>
    <lineage>
        <taxon>Eukaryota</taxon>
        <taxon>Fungi</taxon>
        <taxon>Dikarya</taxon>
        <taxon>Ascomycota</taxon>
        <taxon>Pezizomycotina</taxon>
        <taxon>Dothideomycetes</taxon>
        <taxon>Pleosporomycetidae</taxon>
        <taxon>Pleosporales</taxon>
        <taxon>Pleosporineae</taxon>
        <taxon>Pleosporaceae</taxon>
        <taxon>Curvularia</taxon>
    </lineage>
</organism>
<dbReference type="Pfam" id="PF13640">
    <property type="entry name" value="2OG-FeII_Oxy_3"/>
    <property type="match status" value="1"/>
</dbReference>
<dbReference type="Gene3D" id="2.60.120.620">
    <property type="entry name" value="q2cbj1_9rhob like domain"/>
    <property type="match status" value="1"/>
</dbReference>
<evidence type="ECO:0000313" key="4">
    <source>
        <dbReference type="Proteomes" id="UP000801428"/>
    </source>
</evidence>
<dbReference type="PANTHER" id="PTHR33099">
    <property type="entry name" value="FE2OG DIOXYGENASE DOMAIN-CONTAINING PROTEIN"/>
    <property type="match status" value="1"/>
</dbReference>
<feature type="region of interest" description="Disordered" evidence="1">
    <location>
        <begin position="951"/>
        <end position="971"/>
    </location>
</feature>
<evidence type="ECO:0000313" key="3">
    <source>
        <dbReference type="EMBL" id="KAF3009974.1"/>
    </source>
</evidence>
<sequence length="986" mass="110493">MRPTIVDLGFEDEGSSESSIEISEDPEPELSDDVSDVEDELELKTELRDCLDDVAHEGSYSAFKRYESFPNPGIFVENLGVVGLPLSDRDAKAIAALCKRSPFGRGDETVVDESVRKTWELEASQIEFRNPAWAAFEQTLVRQATTDLGVQIEASAQPYKLLLYEEGAFFKAHRDTEKAPGMFGTLVVCLPSEHTGGEVLLKHDEKRQTLHTAGTSAHEISALAWYSDVQHEIKPVMSGYRLVMTYNLTQDQTLPRQSAQGQDANHQRLGNLLRTWNKHFDFRDHYIYPLSFKYTEESLCQSNLKGEDAAKGRYLDQVCVHEEVYWFLGHTVKQKEEDDDDYGWVEGDSDYDEHSFKWTTVPDGRRIQLGLSYVDEVALLIDEDHYDRDPDSEDEGEYTGNENMPSTLRYHDSVIVLMLKKAVLAKFKAATLHPPESLSSYFDLIRTDPNVDPSLLRDALHAILEKSIALMKESKTHIPKRSYLPGFYVERQRKEQQWKHGKYVEVAEAVADFCYLKGFSDIVGQLVRAAVNDGDWTASPELVIKQVKFELDNGGADAWDRWHVLGPNSLEQKLTILEIGFLQISLPRLPTSADNVPSFEEWKSARIHDLIGSVSVCSQGDAEALVRIIPKVAPQTYMDCIIPTLANCTDAAGFSRFLFLLQIATTDKVSREHIAKPTFERLAQTANTLLQQPLKEIMPPPHVLPQGSDKSQWFELIAIVGCYMDLGLEQAGAQLLSSSLPDVPDATDSLWEHWQSSNRLITTLAELLTPYVHTGLPEKATPFITSLLHTIAAYYASSRPSEPATWAQGNVRGRRYGYSKHGSSDRDKGEDGRCNCGPCQGLQKFLENPTQRVGRFSYAKETRRHLESQIDSYDFEVKTEKGKSPHTLVLTKTHNRSRRELSEWKSTIAKLRQQFQAFDLLLQPIGISATDAADLDAQLIAAGSSDGVLQAGGPLKSLSSGKQNSAARGRVAGVKRKSDVIDLTED</sequence>
<keyword evidence="4" id="KW-1185">Reference proteome</keyword>
<feature type="compositionally biased region" description="Polar residues" evidence="1">
    <location>
        <begin position="957"/>
        <end position="966"/>
    </location>
</feature>
<dbReference type="AlphaFoldDB" id="A0A9P4TP43"/>
<feature type="region of interest" description="Disordered" evidence="1">
    <location>
        <begin position="385"/>
        <end position="404"/>
    </location>
</feature>